<keyword evidence="5" id="KW-1185">Reference proteome</keyword>
<organism evidence="4 5">
    <name type="scientific">Pseudogemmatithrix spongiicola</name>
    <dbReference type="NCBI Taxonomy" id="3062599"/>
    <lineage>
        <taxon>Bacteria</taxon>
        <taxon>Pseudomonadati</taxon>
        <taxon>Gemmatimonadota</taxon>
        <taxon>Gemmatimonadia</taxon>
        <taxon>Gemmatimonadales</taxon>
        <taxon>Gemmatimonadaceae</taxon>
        <taxon>Pseudogemmatithrix</taxon>
    </lineage>
</organism>
<dbReference type="InterPro" id="IPR002822">
    <property type="entry name" value="Ni_insertion"/>
</dbReference>
<evidence type="ECO:0000313" key="4">
    <source>
        <dbReference type="EMBL" id="WKW15066.1"/>
    </source>
</evidence>
<reference evidence="4" key="1">
    <citation type="submission" date="2023-07" db="EMBL/GenBank/DDBJ databases">
        <authorList>
            <person name="Haufschild T."/>
            <person name="Kallscheuer N."/>
            <person name="Hammer J."/>
            <person name="Kohn T."/>
            <person name="Kabuu M."/>
            <person name="Jogler M."/>
            <person name="Wohfarth N."/>
            <person name="Heuer A."/>
            <person name="Rohde M."/>
            <person name="van Teeseling M.C.F."/>
            <person name="Jogler C."/>
        </authorList>
    </citation>
    <scope>NUCLEOTIDE SEQUENCE</scope>
    <source>
        <strain evidence="3">Strain 138</strain>
        <strain evidence="4">Strain 318</strain>
    </source>
</reference>
<dbReference type="EMBL" id="CP130612">
    <property type="protein sequence ID" value="WKW12157.1"/>
    <property type="molecule type" value="Genomic_DNA"/>
</dbReference>
<accession>A0AA49JUA6</accession>
<name>A0AA49JZZ9_9BACT</name>
<dbReference type="Pfam" id="PF01969">
    <property type="entry name" value="Ni_insertion"/>
    <property type="match status" value="1"/>
</dbReference>
<dbReference type="GO" id="GO:0016829">
    <property type="term" value="F:lyase activity"/>
    <property type="evidence" value="ECO:0007669"/>
    <property type="project" value="UniProtKB-UniRule"/>
</dbReference>
<dbReference type="PANTHER" id="PTHR36566">
    <property type="entry name" value="NICKEL INSERTION PROTEIN-RELATED"/>
    <property type="match status" value="1"/>
</dbReference>
<evidence type="ECO:0000313" key="3">
    <source>
        <dbReference type="EMBL" id="WKW12157.1"/>
    </source>
</evidence>
<dbReference type="KEGG" id="pspc:Strain318_001437"/>
<evidence type="ECO:0000256" key="1">
    <source>
        <dbReference type="ARBA" id="ARBA00022596"/>
    </source>
</evidence>
<dbReference type="NCBIfam" id="TIGR00299">
    <property type="entry name" value="nickel pincer cofactor biosynthesis protein LarC"/>
    <property type="match status" value="1"/>
</dbReference>
<dbReference type="PANTHER" id="PTHR36566:SF1">
    <property type="entry name" value="PYRIDINIUM-3,5-BISTHIOCARBOXYLIC ACID MONONUCLEOTIDE NICKEL INSERTION PROTEIN"/>
    <property type="match status" value="1"/>
</dbReference>
<gene>
    <name evidence="4" type="primary">larC</name>
    <name evidence="3" type="ORF">Strain138_001437</name>
    <name evidence="4" type="ORF">Strain318_001437</name>
</gene>
<dbReference type="RefSeq" id="WP_367887830.1">
    <property type="nucleotide sequence ID" value="NZ_CP130612.1"/>
</dbReference>
<keyword evidence="1 2" id="KW-0533">Nickel</keyword>
<dbReference type="Proteomes" id="UP001229955">
    <property type="component" value="Chromosome"/>
</dbReference>
<comment type="similarity">
    <text evidence="2">Belongs to the LarC family.</text>
</comment>
<evidence type="ECO:0000313" key="5">
    <source>
        <dbReference type="Proteomes" id="UP001229955"/>
    </source>
</evidence>
<evidence type="ECO:0000256" key="2">
    <source>
        <dbReference type="HAMAP-Rule" id="MF_01074"/>
    </source>
</evidence>
<protein>
    <recommendedName>
        <fullName evidence="2">Putative nickel insertion protein</fullName>
    </recommendedName>
</protein>
<dbReference type="Gene3D" id="3.30.70.1380">
    <property type="entry name" value="Transcriptional regulatory protein pf0864 domain like"/>
    <property type="match status" value="1"/>
</dbReference>
<proteinExistence type="inferred from homology"/>
<keyword evidence="2" id="KW-0456">Lyase</keyword>
<dbReference type="AlphaFoldDB" id="A0AA49JZZ9"/>
<dbReference type="GO" id="GO:0016151">
    <property type="term" value="F:nickel cation binding"/>
    <property type="evidence" value="ECO:0007669"/>
    <property type="project" value="UniProtKB-UniRule"/>
</dbReference>
<dbReference type="EMBL" id="CP130613">
    <property type="protein sequence ID" value="WKW15066.1"/>
    <property type="molecule type" value="Genomic_DNA"/>
</dbReference>
<dbReference type="HAMAP" id="MF_01074">
    <property type="entry name" value="LarC"/>
    <property type="match status" value="1"/>
</dbReference>
<accession>A0AA49JZZ9</accession>
<sequence>MTRIAILDPMSGIAGDMCLGALLDCGLPESFVRDLPQTLGIADIGVNITRVSRGQIACTKVDFTIPPQPHGRHLKHIKAIVDATPAPASVKEKANRCFTLITECEAAIHGTTVERVHLHEVGSVDAILDIVGTIWGLEQLGVQHVYCGTIPLGDGFVDTQHGRMAVPTAATLRLLEGLPVRPGPEGSGELTTPTGAALVRVLSEGPPPAEFVVTRSGFGAGTKDFKDRANALRIWIADASGEQVRDAGGEGVSVLAADVDDMTGEALAVLAERLRAAGALDVVLLQVLMKKGRPGVRIEVLAASTDVDALESLLLTESTTIGVRRYAASRRVLPRERVVVRVEGQEVALKVVMRPDGRRTAKPESDDVQRVAAALGRAAREVAEAALAEWRLTSSR</sequence>